<protein>
    <submittedName>
        <fullName evidence="2">IS701 family transposase</fullName>
    </submittedName>
</protein>
<dbReference type="PANTHER" id="PTHR33627:SF1">
    <property type="entry name" value="TRANSPOSASE"/>
    <property type="match status" value="1"/>
</dbReference>
<evidence type="ECO:0000313" key="3">
    <source>
        <dbReference type="Proteomes" id="UP001582793"/>
    </source>
</evidence>
<evidence type="ECO:0000256" key="1">
    <source>
        <dbReference type="SAM" id="Phobius"/>
    </source>
</evidence>
<reference evidence="2 3" key="1">
    <citation type="submission" date="2024-04" db="EMBL/GenBank/DDBJ databases">
        <title>Polymorphospora sp. isolated from Baiyangdian Lake in Xiong'an New Area.</title>
        <authorList>
            <person name="Zhang X."/>
            <person name="Liu J."/>
        </authorList>
    </citation>
    <scope>NUCLEOTIDE SEQUENCE [LARGE SCALE GENOMIC DNA]</scope>
    <source>
        <strain evidence="2 3">2-325</strain>
    </source>
</reference>
<dbReference type="PANTHER" id="PTHR33627">
    <property type="entry name" value="TRANSPOSASE"/>
    <property type="match status" value="1"/>
</dbReference>
<keyword evidence="3" id="KW-1185">Reference proteome</keyword>
<comment type="caution">
    <text evidence="2">The sequence shown here is derived from an EMBL/GenBank/DDBJ whole genome shotgun (WGS) entry which is preliminary data.</text>
</comment>
<feature type="non-terminal residue" evidence="2">
    <location>
        <position position="1"/>
    </location>
</feature>
<dbReference type="SUPFAM" id="SSF53098">
    <property type="entry name" value="Ribonuclease H-like"/>
    <property type="match status" value="1"/>
</dbReference>
<accession>A0ABV5D601</accession>
<feature type="transmembrane region" description="Helical" evidence="1">
    <location>
        <begin position="46"/>
        <end position="63"/>
    </location>
</feature>
<keyword evidence="1" id="KW-1133">Transmembrane helix</keyword>
<dbReference type="EMBL" id="JBCGDC010000379">
    <property type="protein sequence ID" value="MFB6398701.1"/>
    <property type="molecule type" value="Genomic_DNA"/>
</dbReference>
<dbReference type="InterPro" id="IPR039365">
    <property type="entry name" value="IS701-like"/>
</dbReference>
<keyword evidence="1" id="KW-0812">Transmembrane</keyword>
<proteinExistence type="predicted"/>
<organism evidence="2 3">
    <name type="scientific">Polymorphospora lycopeni</name>
    <dbReference type="NCBI Taxonomy" id="3140240"/>
    <lineage>
        <taxon>Bacteria</taxon>
        <taxon>Bacillati</taxon>
        <taxon>Actinomycetota</taxon>
        <taxon>Actinomycetes</taxon>
        <taxon>Micromonosporales</taxon>
        <taxon>Micromonosporaceae</taxon>
        <taxon>Polymorphospora</taxon>
    </lineage>
</organism>
<dbReference type="InterPro" id="IPR012337">
    <property type="entry name" value="RNaseH-like_sf"/>
</dbReference>
<gene>
    <name evidence="2" type="ORF">AAFH96_37455</name>
</gene>
<sequence>VCFGKRGTRLRELVRVAGSRWAVEESFQTAKNEVGLDQYQVRRYDAWYAHITLAMLAAAFLVATRAREVAKGAPTTASTR</sequence>
<keyword evidence="1" id="KW-0472">Membrane</keyword>
<name>A0ABV5D601_9ACTN</name>
<dbReference type="Proteomes" id="UP001582793">
    <property type="component" value="Unassembled WGS sequence"/>
</dbReference>
<evidence type="ECO:0000313" key="2">
    <source>
        <dbReference type="EMBL" id="MFB6398701.1"/>
    </source>
</evidence>